<keyword evidence="8" id="KW-1185">Reference proteome</keyword>
<organism evidence="7 8">
    <name type="scientific">Planctomyces bekefii</name>
    <dbReference type="NCBI Taxonomy" id="1653850"/>
    <lineage>
        <taxon>Bacteria</taxon>
        <taxon>Pseudomonadati</taxon>
        <taxon>Planctomycetota</taxon>
        <taxon>Planctomycetia</taxon>
        <taxon>Planctomycetales</taxon>
        <taxon>Planctomycetaceae</taxon>
        <taxon>Planctomyces</taxon>
    </lineage>
</organism>
<feature type="transmembrane region" description="Helical" evidence="5">
    <location>
        <begin position="167"/>
        <end position="189"/>
    </location>
</feature>
<evidence type="ECO:0000256" key="2">
    <source>
        <dbReference type="ARBA" id="ARBA00022692"/>
    </source>
</evidence>
<feature type="transmembrane region" description="Helical" evidence="5">
    <location>
        <begin position="44"/>
        <end position="62"/>
    </location>
</feature>
<evidence type="ECO:0000313" key="7">
    <source>
        <dbReference type="EMBL" id="TWW08933.1"/>
    </source>
</evidence>
<feature type="transmembrane region" description="Helical" evidence="5">
    <location>
        <begin position="382"/>
        <end position="403"/>
    </location>
</feature>
<feature type="transmembrane region" description="Helical" evidence="5">
    <location>
        <begin position="74"/>
        <end position="95"/>
    </location>
</feature>
<accession>A0A5C6M408</accession>
<evidence type="ECO:0000256" key="3">
    <source>
        <dbReference type="ARBA" id="ARBA00022989"/>
    </source>
</evidence>
<dbReference type="InterPro" id="IPR011701">
    <property type="entry name" value="MFS"/>
</dbReference>
<sequence>MRYQILALFFLMAGIAYVQRAAISVPAEQVAKDLAISNFGNSMGFVQSAWYLGYALLQIPAGRLADRWGSRSAILLYCILWSLATTLTGFSSGLWTLTSAWFLMGALQAGAFPCAAQAIGQIFPLGERARASGILAAGMAVGGAAAPAIVGRLLIALQPTAASNNLFTWQLLLFLLAIPGILWSLLFAFSVPKRHLPARHTTADTIPLTTMFRKMLTSGPLALLCAQQFLRAAGMVFFLSWFPTFLQKTRGLDLKASADFASIAGIGGVVGSLSGGWASDLLLKITGNPRLSRQGVAVVGMTLCSLLMLASVAVSSTWLSIGLISAGVFCATFGGVSGYTVAIEFGGRQTATVFSMMNMVGNFGAMLFPWSAGWLADRFSNWNLMILFFCGIMAIDAVCWALLNPRAPLFPDPPPESPT</sequence>
<proteinExistence type="predicted"/>
<dbReference type="PANTHER" id="PTHR11662">
    <property type="entry name" value="SOLUTE CARRIER FAMILY 17"/>
    <property type="match status" value="1"/>
</dbReference>
<dbReference type="Proteomes" id="UP000321083">
    <property type="component" value="Unassembled WGS sequence"/>
</dbReference>
<feature type="domain" description="Major facilitator superfamily (MFS) profile" evidence="6">
    <location>
        <begin position="5"/>
        <end position="408"/>
    </location>
</feature>
<reference evidence="7 8" key="2">
    <citation type="submission" date="2019-08" db="EMBL/GenBank/DDBJ databases">
        <authorList>
            <person name="Henke P."/>
        </authorList>
    </citation>
    <scope>NUCLEOTIDE SEQUENCE [LARGE SCALE GENOMIC DNA]</scope>
    <source>
        <strain evidence="7">Phe10_nw2017</strain>
    </source>
</reference>
<feature type="transmembrane region" description="Helical" evidence="5">
    <location>
        <begin position="320"/>
        <end position="341"/>
    </location>
</feature>
<keyword evidence="4 5" id="KW-0472">Membrane</keyword>
<dbReference type="SUPFAM" id="SSF103473">
    <property type="entry name" value="MFS general substrate transporter"/>
    <property type="match status" value="1"/>
</dbReference>
<keyword evidence="3 5" id="KW-1133">Transmembrane helix</keyword>
<evidence type="ECO:0000256" key="1">
    <source>
        <dbReference type="ARBA" id="ARBA00004141"/>
    </source>
</evidence>
<feature type="transmembrane region" description="Helical" evidence="5">
    <location>
        <begin position="262"/>
        <end position="283"/>
    </location>
</feature>
<name>A0A5C6M408_9PLAN</name>
<evidence type="ECO:0000256" key="4">
    <source>
        <dbReference type="ARBA" id="ARBA00023136"/>
    </source>
</evidence>
<comment type="caution">
    <text evidence="7">The sequence shown here is derived from an EMBL/GenBank/DDBJ whole genome shotgun (WGS) entry which is preliminary data.</text>
</comment>
<feature type="transmembrane region" description="Helical" evidence="5">
    <location>
        <begin position="295"/>
        <end position="314"/>
    </location>
</feature>
<dbReference type="AlphaFoldDB" id="A0A5C6M408"/>
<evidence type="ECO:0000259" key="6">
    <source>
        <dbReference type="PROSITE" id="PS50850"/>
    </source>
</evidence>
<dbReference type="Gene3D" id="1.20.1250.20">
    <property type="entry name" value="MFS general substrate transporter like domains"/>
    <property type="match status" value="2"/>
</dbReference>
<feature type="transmembrane region" description="Helical" evidence="5">
    <location>
        <begin position="221"/>
        <end position="242"/>
    </location>
</feature>
<dbReference type="GO" id="GO:0022857">
    <property type="term" value="F:transmembrane transporter activity"/>
    <property type="evidence" value="ECO:0007669"/>
    <property type="project" value="InterPro"/>
</dbReference>
<comment type="subcellular location">
    <subcellularLocation>
        <location evidence="1">Membrane</location>
        <topology evidence="1">Multi-pass membrane protein</topology>
    </subcellularLocation>
</comment>
<protein>
    <submittedName>
        <fullName evidence="7">Glucarate transporter</fullName>
    </submittedName>
</protein>
<dbReference type="InterPro" id="IPR020846">
    <property type="entry name" value="MFS_dom"/>
</dbReference>
<dbReference type="PANTHER" id="PTHR11662:SF399">
    <property type="entry name" value="FI19708P1-RELATED"/>
    <property type="match status" value="1"/>
</dbReference>
<evidence type="ECO:0000313" key="8">
    <source>
        <dbReference type="Proteomes" id="UP000321083"/>
    </source>
</evidence>
<dbReference type="EMBL" id="SRHE01000448">
    <property type="protein sequence ID" value="TWW08933.1"/>
    <property type="molecule type" value="Genomic_DNA"/>
</dbReference>
<reference evidence="7 8" key="1">
    <citation type="submission" date="2019-08" db="EMBL/GenBank/DDBJ databases">
        <title>100 year-old enigma solved: identification of Planctomyces bekefii, the type genus and species of the phylum Planctomycetes.</title>
        <authorList>
            <person name="Svetlana D.N."/>
            <person name="Overmann J."/>
        </authorList>
    </citation>
    <scope>NUCLEOTIDE SEQUENCE [LARGE SCALE GENOMIC DNA]</scope>
    <source>
        <strain evidence="7">Phe10_nw2017</strain>
    </source>
</reference>
<dbReference type="Pfam" id="PF07690">
    <property type="entry name" value="MFS_1"/>
    <property type="match status" value="2"/>
</dbReference>
<feature type="transmembrane region" description="Helical" evidence="5">
    <location>
        <begin position="135"/>
        <end position="155"/>
    </location>
</feature>
<dbReference type="PROSITE" id="PS50850">
    <property type="entry name" value="MFS"/>
    <property type="match status" value="1"/>
</dbReference>
<dbReference type="GO" id="GO:0016020">
    <property type="term" value="C:membrane"/>
    <property type="evidence" value="ECO:0007669"/>
    <property type="project" value="UniProtKB-SubCell"/>
</dbReference>
<feature type="transmembrane region" description="Helical" evidence="5">
    <location>
        <begin position="353"/>
        <end position="376"/>
    </location>
</feature>
<keyword evidence="2 5" id="KW-0812">Transmembrane</keyword>
<evidence type="ECO:0000256" key="5">
    <source>
        <dbReference type="SAM" id="Phobius"/>
    </source>
</evidence>
<gene>
    <name evidence="7" type="ORF">E3A20_19380</name>
</gene>
<feature type="transmembrane region" description="Helical" evidence="5">
    <location>
        <begin position="101"/>
        <end position="123"/>
    </location>
</feature>
<dbReference type="InterPro" id="IPR050382">
    <property type="entry name" value="MFS_Na/Anion_cotransporter"/>
</dbReference>
<dbReference type="InterPro" id="IPR036259">
    <property type="entry name" value="MFS_trans_sf"/>
</dbReference>